<feature type="region of interest" description="Disordered" evidence="1">
    <location>
        <begin position="175"/>
        <end position="305"/>
    </location>
</feature>
<reference evidence="2 3" key="1">
    <citation type="journal article" date="2018" name="Sci. Rep.">
        <title>Comparative analysis of the Pocillopora damicornis genome highlights role of immune system in coral evolution.</title>
        <authorList>
            <person name="Cunning R."/>
            <person name="Bay R.A."/>
            <person name="Gillette P."/>
            <person name="Baker A.C."/>
            <person name="Traylor-Knowles N."/>
        </authorList>
    </citation>
    <scope>NUCLEOTIDE SEQUENCE [LARGE SCALE GENOMIC DNA]</scope>
    <source>
        <strain evidence="2">RSMAS</strain>
        <tissue evidence="2">Whole animal</tissue>
    </source>
</reference>
<evidence type="ECO:0000256" key="1">
    <source>
        <dbReference type="SAM" id="MobiDB-lite"/>
    </source>
</evidence>
<dbReference type="AlphaFoldDB" id="A0A3M6V328"/>
<sequence>MLQLNASSASGNMSIGRKTSYNRHFPRSFLLKYGPALQDPTDNAILNRLHSWNCEWLSRLNIAISELAMTTKDNMPLIRQFHGTLFCDQFLDDLLSSFDHLLPALSRLDNKDKTDQTPPSREDVVSLLRNLDQDTDLRQCIMDGFNAAGLLMMLVTQVLAIQTLMRNAEDFADKVSKEAQHQPFKEDPKKEKHEDDTEEPPRSGSGRCKQQHAWDENWSQEQPSAAQRQCRNGGKRATSLPDFDEDEEDSNRQVFTQKDPKIPKKLPHTSTPISSLSDSSSEEDEGRAAALAMNKSPKPVPTAATTTSKVAAAAANSKADGRVTTAKAISMKVTDFSSLMNVTDFNPSLKLTEFKSSFKVTDAC</sequence>
<feature type="compositionally biased region" description="Basic and acidic residues" evidence="1">
    <location>
        <begin position="175"/>
        <end position="201"/>
    </location>
</feature>
<proteinExistence type="predicted"/>
<accession>A0A3M6V328</accession>
<name>A0A3M6V328_POCDA</name>
<evidence type="ECO:0000313" key="3">
    <source>
        <dbReference type="Proteomes" id="UP000275408"/>
    </source>
</evidence>
<comment type="caution">
    <text evidence="2">The sequence shown here is derived from an EMBL/GenBank/DDBJ whole genome shotgun (WGS) entry which is preliminary data.</text>
</comment>
<protein>
    <submittedName>
        <fullName evidence="2">Uncharacterized protein</fullName>
    </submittedName>
</protein>
<feature type="compositionally biased region" description="Low complexity" evidence="1">
    <location>
        <begin position="295"/>
        <end position="305"/>
    </location>
</feature>
<dbReference type="Proteomes" id="UP000275408">
    <property type="component" value="Unassembled WGS sequence"/>
</dbReference>
<keyword evidence="3" id="KW-1185">Reference proteome</keyword>
<gene>
    <name evidence="2" type="ORF">pdam_00024159</name>
</gene>
<evidence type="ECO:0000313" key="2">
    <source>
        <dbReference type="EMBL" id="RMX60331.1"/>
    </source>
</evidence>
<organism evidence="2 3">
    <name type="scientific">Pocillopora damicornis</name>
    <name type="common">Cauliflower coral</name>
    <name type="synonym">Millepora damicornis</name>
    <dbReference type="NCBI Taxonomy" id="46731"/>
    <lineage>
        <taxon>Eukaryota</taxon>
        <taxon>Metazoa</taxon>
        <taxon>Cnidaria</taxon>
        <taxon>Anthozoa</taxon>
        <taxon>Hexacorallia</taxon>
        <taxon>Scleractinia</taxon>
        <taxon>Astrocoeniina</taxon>
        <taxon>Pocilloporidae</taxon>
        <taxon>Pocillopora</taxon>
    </lineage>
</organism>
<feature type="compositionally biased region" description="Polar residues" evidence="1">
    <location>
        <begin position="217"/>
        <end position="230"/>
    </location>
</feature>
<dbReference type="EMBL" id="RCHS01000190">
    <property type="protein sequence ID" value="RMX60331.1"/>
    <property type="molecule type" value="Genomic_DNA"/>
</dbReference>